<proteinExistence type="predicted"/>
<organism evidence="2 3">
    <name type="scientific">Bradyrhizobium japonicum</name>
    <dbReference type="NCBI Taxonomy" id="375"/>
    <lineage>
        <taxon>Bacteria</taxon>
        <taxon>Pseudomonadati</taxon>
        <taxon>Pseudomonadota</taxon>
        <taxon>Alphaproteobacteria</taxon>
        <taxon>Hyphomicrobiales</taxon>
        <taxon>Nitrobacteraceae</taxon>
        <taxon>Bradyrhizobium</taxon>
    </lineage>
</organism>
<sequence length="83" mass="9587">MQFELAPRFFHASRSNAKKVFLDHHGAVVNDLAEVRVHATPLVRSFTNERSLEDWRHWVLHVSDDQGDGLFVVPFVLVLGKRH</sequence>
<dbReference type="OrthoDB" id="8244332at2"/>
<name>A0A1L3F6F9_BRAJP</name>
<dbReference type="Proteomes" id="UP000181962">
    <property type="component" value="Chromosome"/>
</dbReference>
<reference evidence="2 3" key="1">
    <citation type="submission" date="2016-11" db="EMBL/GenBank/DDBJ databases">
        <title>Complete Genome Sequence of Bradyrhizobium sp. strain J5, an isolated from soybean nodule in Hokkaido.</title>
        <authorList>
            <person name="Kanehara K."/>
        </authorList>
    </citation>
    <scope>NUCLEOTIDE SEQUENCE [LARGE SCALE GENOMIC DNA]</scope>
    <source>
        <strain evidence="2 3">J5</strain>
    </source>
</reference>
<dbReference type="EMBL" id="CP017637">
    <property type="protein sequence ID" value="APG08898.1"/>
    <property type="molecule type" value="Genomic_DNA"/>
</dbReference>
<gene>
    <name evidence="2" type="ORF">BKD09_11210</name>
</gene>
<dbReference type="AlphaFoldDB" id="A0A1L3F6F9"/>
<dbReference type="Pfam" id="PF21834">
    <property type="entry name" value="DUF6894"/>
    <property type="match status" value="1"/>
</dbReference>
<evidence type="ECO:0000259" key="1">
    <source>
        <dbReference type="Pfam" id="PF21834"/>
    </source>
</evidence>
<dbReference type="RefSeq" id="WP_071909879.1">
    <property type="nucleotide sequence ID" value="NZ_CP017637.1"/>
</dbReference>
<dbReference type="InterPro" id="IPR054189">
    <property type="entry name" value="DUF6894"/>
</dbReference>
<evidence type="ECO:0000313" key="3">
    <source>
        <dbReference type="Proteomes" id="UP000181962"/>
    </source>
</evidence>
<evidence type="ECO:0000313" key="2">
    <source>
        <dbReference type="EMBL" id="APG08898.1"/>
    </source>
</evidence>
<feature type="domain" description="DUF6894" evidence="1">
    <location>
        <begin position="9"/>
        <end position="75"/>
    </location>
</feature>
<accession>A0A1L3F6F9</accession>
<protein>
    <recommendedName>
        <fullName evidence="1">DUF6894 domain-containing protein</fullName>
    </recommendedName>
</protein>